<evidence type="ECO:0000313" key="3">
    <source>
        <dbReference type="Proteomes" id="UP000828390"/>
    </source>
</evidence>
<protein>
    <submittedName>
        <fullName evidence="2">Uncharacterized protein</fullName>
    </submittedName>
</protein>
<proteinExistence type="predicted"/>
<feature type="region of interest" description="Disordered" evidence="1">
    <location>
        <begin position="287"/>
        <end position="309"/>
    </location>
</feature>
<evidence type="ECO:0000313" key="2">
    <source>
        <dbReference type="EMBL" id="KAH3836155.1"/>
    </source>
</evidence>
<accession>A0A9D4KAW7</accession>
<dbReference type="EMBL" id="JAIWYP010000004">
    <property type="protein sequence ID" value="KAH3836155.1"/>
    <property type="molecule type" value="Genomic_DNA"/>
</dbReference>
<organism evidence="2 3">
    <name type="scientific">Dreissena polymorpha</name>
    <name type="common">Zebra mussel</name>
    <name type="synonym">Mytilus polymorpha</name>
    <dbReference type="NCBI Taxonomy" id="45954"/>
    <lineage>
        <taxon>Eukaryota</taxon>
        <taxon>Metazoa</taxon>
        <taxon>Spiralia</taxon>
        <taxon>Lophotrochozoa</taxon>
        <taxon>Mollusca</taxon>
        <taxon>Bivalvia</taxon>
        <taxon>Autobranchia</taxon>
        <taxon>Heteroconchia</taxon>
        <taxon>Euheterodonta</taxon>
        <taxon>Imparidentia</taxon>
        <taxon>Neoheterodontei</taxon>
        <taxon>Myida</taxon>
        <taxon>Dreissenoidea</taxon>
        <taxon>Dreissenidae</taxon>
        <taxon>Dreissena</taxon>
    </lineage>
</organism>
<evidence type="ECO:0000256" key="1">
    <source>
        <dbReference type="SAM" id="MobiDB-lite"/>
    </source>
</evidence>
<reference evidence="2" key="1">
    <citation type="journal article" date="2019" name="bioRxiv">
        <title>The Genome of the Zebra Mussel, Dreissena polymorpha: A Resource for Invasive Species Research.</title>
        <authorList>
            <person name="McCartney M.A."/>
            <person name="Auch B."/>
            <person name="Kono T."/>
            <person name="Mallez S."/>
            <person name="Zhang Y."/>
            <person name="Obille A."/>
            <person name="Becker A."/>
            <person name="Abrahante J.E."/>
            <person name="Garbe J."/>
            <person name="Badalamenti J.P."/>
            <person name="Herman A."/>
            <person name="Mangelson H."/>
            <person name="Liachko I."/>
            <person name="Sullivan S."/>
            <person name="Sone E.D."/>
            <person name="Koren S."/>
            <person name="Silverstein K.A.T."/>
            <person name="Beckman K.B."/>
            <person name="Gohl D.M."/>
        </authorList>
    </citation>
    <scope>NUCLEOTIDE SEQUENCE</scope>
    <source>
        <strain evidence="2">Duluth1</strain>
        <tissue evidence="2">Whole animal</tissue>
    </source>
</reference>
<gene>
    <name evidence="2" type="ORF">DPMN_109525</name>
</gene>
<dbReference type="Proteomes" id="UP000828390">
    <property type="component" value="Unassembled WGS sequence"/>
</dbReference>
<sequence>MRNCIDGRKEFYDDKLKRVEYVDDDQTDVTPLPAMVPVEWVRLEDVWRQFGQAFVDACIANRWKTTLIGESPKWLAIPGLNPAEYPCHPGAVVILEEKNVFDVVLHNKVVGYFAGAVEDFFAAGRPKAGAVRLLTKTSTSSFGTLRKEFRARKSPRAVIITAETQDVLSLKSSATSSAHCTKFPTWAKKGTLLSLDNFAYTGIRSRKCYVVSQVVRSSRLTLEFTLNGEIFYETVYDVPVPICFQLHKVHTEKGSYGVLKSVTPLTKKPHIHFGERSEIDRFIRPMVPNQSRYGPDVGDNSPDYDKWREPRVRQSLRRSGLGKDDIKLYFDTQHEYSQLRHVLGEHANSESTALKTDEKTPQSH</sequence>
<dbReference type="AlphaFoldDB" id="A0A9D4KAW7"/>
<reference evidence="2" key="2">
    <citation type="submission" date="2020-11" db="EMBL/GenBank/DDBJ databases">
        <authorList>
            <person name="McCartney M.A."/>
            <person name="Auch B."/>
            <person name="Kono T."/>
            <person name="Mallez S."/>
            <person name="Becker A."/>
            <person name="Gohl D.M."/>
            <person name="Silverstein K.A.T."/>
            <person name="Koren S."/>
            <person name="Bechman K.B."/>
            <person name="Herman A."/>
            <person name="Abrahante J.E."/>
            <person name="Garbe J."/>
        </authorList>
    </citation>
    <scope>NUCLEOTIDE SEQUENCE</scope>
    <source>
        <strain evidence="2">Duluth1</strain>
        <tissue evidence="2">Whole animal</tissue>
    </source>
</reference>
<keyword evidence="3" id="KW-1185">Reference proteome</keyword>
<feature type="compositionally biased region" description="Basic and acidic residues" evidence="1">
    <location>
        <begin position="355"/>
        <end position="364"/>
    </location>
</feature>
<dbReference type="OrthoDB" id="10534330at2759"/>
<feature type="region of interest" description="Disordered" evidence="1">
    <location>
        <begin position="345"/>
        <end position="364"/>
    </location>
</feature>
<name>A0A9D4KAW7_DREPO</name>
<comment type="caution">
    <text evidence="2">The sequence shown here is derived from an EMBL/GenBank/DDBJ whole genome shotgun (WGS) entry which is preliminary data.</text>
</comment>